<reference evidence="1 2" key="1">
    <citation type="submission" date="2011-08" db="EMBL/GenBank/DDBJ databases">
        <title>The Genome Sequence of Selenomonas noxia F0398.</title>
        <authorList>
            <consortium name="The Broad Institute Genome Sequencing Platform"/>
            <person name="Earl A."/>
            <person name="Ward D."/>
            <person name="Feldgarden M."/>
            <person name="Gevers D."/>
            <person name="Izard J."/>
            <person name="Ganesan A."/>
            <person name="Blanton J.M."/>
            <person name="Baranova O.V."/>
            <person name="Tanner A.C."/>
            <person name="Dewhirst F.E."/>
            <person name="Young S.K."/>
            <person name="Zeng Q."/>
            <person name="Gargeya S."/>
            <person name="Fitzgerald M."/>
            <person name="Haas B."/>
            <person name="Abouelleil A."/>
            <person name="Alvarado L."/>
            <person name="Arachchi H.M."/>
            <person name="Berlin A."/>
            <person name="Brown A."/>
            <person name="Chapman S.B."/>
            <person name="Chen Z."/>
            <person name="Dunbar C."/>
            <person name="Freedman E."/>
            <person name="Gearin G."/>
            <person name="Gellesch M."/>
            <person name="Goldberg J."/>
            <person name="Griggs A."/>
            <person name="Gujja S."/>
            <person name="Heiman D."/>
            <person name="Howarth C."/>
            <person name="Larson L."/>
            <person name="Lui A."/>
            <person name="MacDonald P.J.P."/>
            <person name="Montmayeur A."/>
            <person name="Murphy C."/>
            <person name="Neiman D."/>
            <person name="Pearson M."/>
            <person name="Priest M."/>
            <person name="Roberts A."/>
            <person name="Saif S."/>
            <person name="Shea T."/>
            <person name="Shenoy N."/>
            <person name="Sisk P."/>
            <person name="Stolte C."/>
            <person name="Sykes S."/>
            <person name="Wortman J."/>
            <person name="Nusbaum C."/>
            <person name="Birren B."/>
        </authorList>
    </citation>
    <scope>NUCLEOTIDE SEQUENCE [LARGE SCALE GENOMIC DNA]</scope>
    <source>
        <strain evidence="1 2">F0398</strain>
    </source>
</reference>
<sequence>MKREEVANQLKAFDPEIYTLLEDERQRYTLSLLGGLAAQAGWKRCAKIM</sequence>
<evidence type="ECO:0000313" key="1">
    <source>
        <dbReference type="EMBL" id="EHG24426.1"/>
    </source>
</evidence>
<organism evidence="1 2">
    <name type="scientific">Selenomonas noxia F0398</name>
    <dbReference type="NCBI Taxonomy" id="702437"/>
    <lineage>
        <taxon>Bacteria</taxon>
        <taxon>Bacillati</taxon>
        <taxon>Bacillota</taxon>
        <taxon>Negativicutes</taxon>
        <taxon>Selenomonadales</taxon>
        <taxon>Selenomonadaceae</taxon>
        <taxon>Selenomonas</taxon>
    </lineage>
</organism>
<keyword evidence="2" id="KW-1185">Reference proteome</keyword>
<dbReference type="GeneID" id="84788199"/>
<gene>
    <name evidence="1" type="ORF">HMPREF9432_01276</name>
</gene>
<accession>A0ABN0DPD4</accession>
<dbReference type="EMBL" id="ADGH01000012">
    <property type="protein sequence ID" value="EHG24426.1"/>
    <property type="molecule type" value="Genomic_DNA"/>
</dbReference>
<dbReference type="Proteomes" id="UP000003175">
    <property type="component" value="Unassembled WGS sequence"/>
</dbReference>
<name>A0ABN0DPD4_9FIRM</name>
<proteinExistence type="predicted"/>
<dbReference type="RefSeq" id="WP_006696537.1">
    <property type="nucleotide sequence ID" value="NZ_JH376859.1"/>
</dbReference>
<protein>
    <submittedName>
        <fullName evidence="1">Uncharacterized protein</fullName>
    </submittedName>
</protein>
<comment type="caution">
    <text evidence="1">The sequence shown here is derived from an EMBL/GenBank/DDBJ whole genome shotgun (WGS) entry which is preliminary data.</text>
</comment>
<evidence type="ECO:0000313" key="2">
    <source>
        <dbReference type="Proteomes" id="UP000003175"/>
    </source>
</evidence>